<evidence type="ECO:0000313" key="3">
    <source>
        <dbReference type="Proteomes" id="UP000001449"/>
    </source>
</evidence>
<sequence>MNDLSPYELARLERIKRNEERLRSLGLMKDGQSALSSSAKPKTASKSGGGGLGDALTRRKKQKAAPSVPTRSSKRLKALSDYENRSGVADAVHLDGESANEAADDEQVDEDDEKIDYTRMPTEPEDLDDDEFQVYVSLRAWRLQRKNELEVEPYKICQNRTLCELIRKRRNDSQFASSDSVHDDSSNDEAVESDLLSVWGIGPSKAAKGGFGWEMLGVLGSEESAVFLARSRKNNDDDTTTE</sequence>
<proteinExistence type="predicted"/>
<dbReference type="InterPro" id="IPR010997">
    <property type="entry name" value="HRDC-like_sf"/>
</dbReference>
<dbReference type="eggNOG" id="ENOG502SZAC">
    <property type="taxonomic scope" value="Eukaryota"/>
</dbReference>
<keyword evidence="3" id="KW-1185">Reference proteome</keyword>
<dbReference type="InterPro" id="IPR044876">
    <property type="entry name" value="HRDC_dom_sf"/>
</dbReference>
<reference evidence="2 3" key="2">
    <citation type="journal article" date="2008" name="Nature">
        <title>The Phaeodactylum genome reveals the evolutionary history of diatom genomes.</title>
        <authorList>
            <person name="Bowler C."/>
            <person name="Allen A.E."/>
            <person name="Badger J.H."/>
            <person name="Grimwood J."/>
            <person name="Jabbari K."/>
            <person name="Kuo A."/>
            <person name="Maheswari U."/>
            <person name="Martens C."/>
            <person name="Maumus F."/>
            <person name="Otillar R.P."/>
            <person name="Rayko E."/>
            <person name="Salamov A."/>
            <person name="Vandepoele K."/>
            <person name="Beszteri B."/>
            <person name="Gruber A."/>
            <person name="Heijde M."/>
            <person name="Katinka M."/>
            <person name="Mock T."/>
            <person name="Valentin K."/>
            <person name="Verret F."/>
            <person name="Berges J.A."/>
            <person name="Brownlee C."/>
            <person name="Cadoret J.P."/>
            <person name="Chiovitti A."/>
            <person name="Choi C.J."/>
            <person name="Coesel S."/>
            <person name="De Martino A."/>
            <person name="Detter J.C."/>
            <person name="Durkin C."/>
            <person name="Falciatore A."/>
            <person name="Fournet J."/>
            <person name="Haruta M."/>
            <person name="Huysman M.J."/>
            <person name="Jenkins B.D."/>
            <person name="Jiroutova K."/>
            <person name="Jorgensen R.E."/>
            <person name="Joubert Y."/>
            <person name="Kaplan A."/>
            <person name="Kroger N."/>
            <person name="Kroth P.G."/>
            <person name="La Roche J."/>
            <person name="Lindquist E."/>
            <person name="Lommer M."/>
            <person name="Martin-Jezequel V."/>
            <person name="Lopez P.J."/>
            <person name="Lucas S."/>
            <person name="Mangogna M."/>
            <person name="McGinnis K."/>
            <person name="Medlin L.K."/>
            <person name="Montsant A."/>
            <person name="Oudot-Le Secq M.P."/>
            <person name="Napoli C."/>
            <person name="Obornik M."/>
            <person name="Parker M.S."/>
            <person name="Petit J.L."/>
            <person name="Porcel B.M."/>
            <person name="Poulsen N."/>
            <person name="Robison M."/>
            <person name="Rychlewski L."/>
            <person name="Rynearson T.A."/>
            <person name="Schmutz J."/>
            <person name="Shapiro H."/>
            <person name="Siaut M."/>
            <person name="Stanley M."/>
            <person name="Sussman M.R."/>
            <person name="Taylor A.R."/>
            <person name="Vardi A."/>
            <person name="von Dassow P."/>
            <person name="Vyverman W."/>
            <person name="Willis A."/>
            <person name="Wyrwicz L.S."/>
            <person name="Rokhsar D.S."/>
            <person name="Weissenbach J."/>
            <person name="Armbrust E.V."/>
            <person name="Green B.R."/>
            <person name="Van de Peer Y."/>
            <person name="Grigoriev I.V."/>
        </authorList>
    </citation>
    <scope>NUCLEOTIDE SEQUENCE [LARGE SCALE GENOMIC DNA]</scope>
    <source>
        <strain evidence="2 3">CCMP1335</strain>
    </source>
</reference>
<protein>
    <submittedName>
        <fullName evidence="2">Uncharacterized protein</fullName>
    </submittedName>
</protein>
<dbReference type="Proteomes" id="UP000001449">
    <property type="component" value="Chromosome 4"/>
</dbReference>
<dbReference type="GO" id="GO:0000166">
    <property type="term" value="F:nucleotide binding"/>
    <property type="evidence" value="ECO:0007669"/>
    <property type="project" value="InterPro"/>
</dbReference>
<dbReference type="AlphaFoldDB" id="B8C0H6"/>
<dbReference type="RefSeq" id="XP_002289530.1">
    <property type="nucleotide sequence ID" value="XM_002289494.1"/>
</dbReference>
<dbReference type="GeneID" id="7452225"/>
<dbReference type="HOGENOM" id="CLU_1149207_0_0_1"/>
<reference evidence="2 3" key="1">
    <citation type="journal article" date="2004" name="Science">
        <title>The genome of the diatom Thalassiosira pseudonana: ecology, evolution, and metabolism.</title>
        <authorList>
            <person name="Armbrust E.V."/>
            <person name="Berges J.A."/>
            <person name="Bowler C."/>
            <person name="Green B.R."/>
            <person name="Martinez D."/>
            <person name="Putnam N.H."/>
            <person name="Zhou S."/>
            <person name="Allen A.E."/>
            <person name="Apt K.E."/>
            <person name="Bechner M."/>
            <person name="Brzezinski M.A."/>
            <person name="Chaal B.K."/>
            <person name="Chiovitti A."/>
            <person name="Davis A.K."/>
            <person name="Demarest M.S."/>
            <person name="Detter J.C."/>
            <person name="Glavina T."/>
            <person name="Goodstein D."/>
            <person name="Hadi M.Z."/>
            <person name="Hellsten U."/>
            <person name="Hildebrand M."/>
            <person name="Jenkins B.D."/>
            <person name="Jurka J."/>
            <person name="Kapitonov V.V."/>
            <person name="Kroger N."/>
            <person name="Lau W.W."/>
            <person name="Lane T.W."/>
            <person name="Larimer F.W."/>
            <person name="Lippmeier J.C."/>
            <person name="Lucas S."/>
            <person name="Medina M."/>
            <person name="Montsant A."/>
            <person name="Obornik M."/>
            <person name="Parker M.S."/>
            <person name="Palenik B."/>
            <person name="Pazour G.J."/>
            <person name="Richardson P.M."/>
            <person name="Rynearson T.A."/>
            <person name="Saito M.A."/>
            <person name="Schwartz D.C."/>
            <person name="Thamatrakoln K."/>
            <person name="Valentin K."/>
            <person name="Vardi A."/>
            <person name="Wilkerson F.P."/>
            <person name="Rokhsar D.S."/>
        </authorList>
    </citation>
    <scope>NUCLEOTIDE SEQUENCE [LARGE SCALE GENOMIC DNA]</scope>
    <source>
        <strain evidence="2 3">CCMP1335</strain>
    </source>
</reference>
<dbReference type="EMBL" id="CM000641">
    <property type="protein sequence ID" value="EED93067.1"/>
    <property type="molecule type" value="Genomic_DNA"/>
</dbReference>
<dbReference type="Gene3D" id="1.10.150.80">
    <property type="entry name" value="HRDC domain"/>
    <property type="match status" value="1"/>
</dbReference>
<dbReference type="KEGG" id="tps:THAPSDRAFT_4860"/>
<name>B8C0H6_THAPS</name>
<accession>B8C0H6</accession>
<evidence type="ECO:0000313" key="2">
    <source>
        <dbReference type="EMBL" id="EED93067.1"/>
    </source>
</evidence>
<feature type="region of interest" description="Disordered" evidence="1">
    <location>
        <begin position="22"/>
        <end position="112"/>
    </location>
</feature>
<dbReference type="PaxDb" id="35128-Thaps4860"/>
<gene>
    <name evidence="2" type="ORF">THAPSDRAFT_4860</name>
</gene>
<evidence type="ECO:0000256" key="1">
    <source>
        <dbReference type="SAM" id="MobiDB-lite"/>
    </source>
</evidence>
<feature type="compositionally biased region" description="Low complexity" evidence="1">
    <location>
        <begin position="33"/>
        <end position="46"/>
    </location>
</feature>
<organism evidence="2 3">
    <name type="scientific">Thalassiosira pseudonana</name>
    <name type="common">Marine diatom</name>
    <name type="synonym">Cyclotella nana</name>
    <dbReference type="NCBI Taxonomy" id="35128"/>
    <lineage>
        <taxon>Eukaryota</taxon>
        <taxon>Sar</taxon>
        <taxon>Stramenopiles</taxon>
        <taxon>Ochrophyta</taxon>
        <taxon>Bacillariophyta</taxon>
        <taxon>Coscinodiscophyceae</taxon>
        <taxon>Thalassiosirophycidae</taxon>
        <taxon>Thalassiosirales</taxon>
        <taxon>Thalassiosiraceae</taxon>
        <taxon>Thalassiosira</taxon>
    </lineage>
</organism>
<dbReference type="SUPFAM" id="SSF47819">
    <property type="entry name" value="HRDC-like"/>
    <property type="match status" value="1"/>
</dbReference>
<dbReference type="OMA" id="VEPYKIC"/>
<feature type="compositionally biased region" description="Acidic residues" evidence="1">
    <location>
        <begin position="102"/>
        <end position="112"/>
    </location>
</feature>
<dbReference type="InParanoid" id="B8C0H6"/>